<evidence type="ECO:0000256" key="2">
    <source>
        <dbReference type="SAM" id="Phobius"/>
    </source>
</evidence>
<reference evidence="3 4" key="1">
    <citation type="submission" date="2024-08" db="EMBL/GenBank/DDBJ databases">
        <authorList>
            <person name="Cucini C."/>
            <person name="Frati F."/>
        </authorList>
    </citation>
    <scope>NUCLEOTIDE SEQUENCE [LARGE SCALE GENOMIC DNA]</scope>
</reference>
<comment type="caution">
    <text evidence="3">The sequence shown here is derived from an EMBL/GenBank/DDBJ whole genome shotgun (WGS) entry which is preliminary data.</text>
</comment>
<evidence type="ECO:0000313" key="3">
    <source>
        <dbReference type="EMBL" id="CAL8138984.1"/>
    </source>
</evidence>
<keyword evidence="2" id="KW-0472">Membrane</keyword>
<feature type="transmembrane region" description="Helical" evidence="2">
    <location>
        <begin position="66"/>
        <end position="97"/>
    </location>
</feature>
<name>A0ABP1RYT8_9HEXA</name>
<evidence type="ECO:0000313" key="4">
    <source>
        <dbReference type="Proteomes" id="UP001642540"/>
    </source>
</evidence>
<feature type="compositionally biased region" description="Low complexity" evidence="1">
    <location>
        <begin position="1"/>
        <end position="16"/>
    </location>
</feature>
<feature type="region of interest" description="Disordered" evidence="1">
    <location>
        <begin position="1"/>
        <end position="23"/>
    </location>
</feature>
<gene>
    <name evidence="3" type="ORF">ODALV1_LOCUS27628</name>
</gene>
<keyword evidence="4" id="KW-1185">Reference proteome</keyword>
<protein>
    <submittedName>
        <fullName evidence="3">Uncharacterized protein</fullName>
    </submittedName>
</protein>
<organism evidence="3 4">
    <name type="scientific">Orchesella dallaii</name>
    <dbReference type="NCBI Taxonomy" id="48710"/>
    <lineage>
        <taxon>Eukaryota</taxon>
        <taxon>Metazoa</taxon>
        <taxon>Ecdysozoa</taxon>
        <taxon>Arthropoda</taxon>
        <taxon>Hexapoda</taxon>
        <taxon>Collembola</taxon>
        <taxon>Entomobryomorpha</taxon>
        <taxon>Entomobryoidea</taxon>
        <taxon>Orchesellidae</taxon>
        <taxon>Orchesellinae</taxon>
        <taxon>Orchesella</taxon>
    </lineage>
</organism>
<evidence type="ECO:0000256" key="1">
    <source>
        <dbReference type="SAM" id="MobiDB-lite"/>
    </source>
</evidence>
<dbReference type="EMBL" id="CAXLJM020000124">
    <property type="protein sequence ID" value="CAL8138984.1"/>
    <property type="molecule type" value="Genomic_DNA"/>
</dbReference>
<dbReference type="Proteomes" id="UP001642540">
    <property type="component" value="Unassembled WGS sequence"/>
</dbReference>
<keyword evidence="2" id="KW-1133">Transmembrane helix</keyword>
<proteinExistence type="predicted"/>
<keyword evidence="2" id="KW-0812">Transmembrane</keyword>
<accession>A0ABP1RYT8</accession>
<sequence length="129" mass="14293">MSYPQQQFPQAAPQTQLSSTPSQVQPGVYYPAVPATVSYPQYTGPPPQFAGGVGQVGGFTRTDRKFAIAGVSCMTIVIVVFCLLFLIIPIVIFFVFFQKFDDATKHHGHHGHPDKDFENFFNRTPSPWG</sequence>